<feature type="compositionally biased region" description="Low complexity" evidence="1">
    <location>
        <begin position="2272"/>
        <end position="2283"/>
    </location>
</feature>
<feature type="compositionally biased region" description="Low complexity" evidence="1">
    <location>
        <begin position="190"/>
        <end position="216"/>
    </location>
</feature>
<dbReference type="EMBL" id="RHLC01000027">
    <property type="protein sequence ID" value="TPP50966.1"/>
    <property type="molecule type" value="Genomic_DNA"/>
</dbReference>
<feature type="compositionally biased region" description="Low complexity" evidence="1">
    <location>
        <begin position="474"/>
        <end position="487"/>
    </location>
</feature>
<feature type="region of interest" description="Disordered" evidence="1">
    <location>
        <begin position="460"/>
        <end position="490"/>
    </location>
</feature>
<sequence length="3456" mass="360899">MSTERLARATAQPTLPTNANIFMMDVRKGQRKSKRVNPKSTMASIITAHRAEAQKAKEELDKDDAYTPPLIFLFRTDDTKKQAARRQEQIDAQLDALGAFGEFRACVLDGIKSRHWTRYIDSPTTPDRPAPDKAESASSRDAPPTASVAAAAAAAVDPAVVSANGAGDAPASPLPISGDFAGREGKSSTGAAEAPAAAVSPRVSAAGAAEGATGAAEEADDLEGEDEEVWEEVELDEGEEVCWEAATYVDRAATPSMRAKEARTTTPADEKIITAPSTAKRSVNTVWAHVKSQTCSGGSAASAAALVAAAAVSPSKHDNPVEEESVDVADLDGDGVAADAASPAAPGPADHTDSADGVNIPDTPRRSGPERNNSGSVFLATAHAPPLAEADAKAAALTRSTDAEALLPLEEFEEFDIDGPLSESVTAEAPAAAAVPALTDATPEALSAATAKGAESWATEHAAAGSVSGDDGISAAEEAAGEESASAHTGAPAALGTAAKSLTEVLQEDAAAGAAGDGPALTASEGDSADTEVEGKDAEEDAVATTAAEDNSDAVAFTVAAPATPVSPPKPSISMPVYTQVVSRLYYGATTVYLSDRAFIELPATANVLVIDHLDWDDAHLAAIDAALEQVDPVAGHVLLYPDAYAPQSEHVIGNINAYRRSLLPFIFVFRTQLSNEAAMAVQHRLANALHVRPTLDSTAQQSLVAGQNDRTSVCVLSAAESEKGGENPMLAPQPRKATPASPKPSPAEPAPARTATATKVAGAPRRAVTAPVGESGTAATASAPPLPRTPPAATEGKHRDASTRGVADDAVQHLWDLLNSVSFDASSKKSAASAAALSAQVEVQRSHHGGCNGNGRAAAEWQQRISAPGASSVRGNADQAEPVYRCPAETTTNILTRTSDTRETGNGHITASTAVDDAAPSQPSRLAYVPSLLNSEVTAPFLNASARADAAGGAGPAHRTLPATTLQAESAEVNESAAMIKGGLFNFGAIAFGRDNGYCAAEVPRLRRASAARISSQCGGGSPFTDEEIAKIEEEIILAQLREKERKERRSEARRAMRAKAKEAKSQFSCKTASSSSPVSSAPSATKGSRLWKQQFQGSRSVSDSFKTTATAREQELAEDGLLEDFISSLLVNRNRSKKLKADKSVIIDAAVNAVLAELRAKATKAKKPKRAAASKPPAAVKAPAKRAGQLELPPAGAPPPPATTAAPAKAKTRNAGKNLVDTVLSDYTTIARKHQLAHLADILLVNRIHAAVVNDTHERTADGTSGAAADASSPLVVLVETTLPREDAEVQEFIIRNALSMHPLPPEVATEDGQSVHTPPLTVLVLGDEQTKRVRTLAELPPVPPRVPAAVPLATAPATNSHDSAQAVSAAPASDRSAAAEAAPSTTCSSPARCSLSGAPAQVAPQRRGNPKEANSSTPPKADVDETATAAKAVLPSASSPVAAAASAEPVPTLAATAAAANTAPPAKTAASEANTRRVERVVRRVARVSLKALAAQKKKRRPATPSQARLVASIAATVSGKRAAVARPPRLLSVDSSKEKLLWASQPGRPLPIRILEPLISPAVYEEMRTAAAADVSASSAASPLTMHMVVYGVSKESSASTVWLGALQAAADLTSAMSSGASQLPAEVAELAGLDPARVRRVSERKSSRKRYAMKAAAASSVADDGAAGTATTAAPMSPKPYVYILIHTRLSREDAAVLQQELQYQLTQLKATPAGAEVAGMSVLTADDVSPAHLSYVLEHSMVEGGGNSVKMSAVRRGSKSGMVPSAAPTLSAEAAEVSNTFQEVYRLLSEQPWLLSPPLQWETPSSSSPRQQHPDTLVADAIRIAALTQVLVQRKEAQLRGHFEAAQQSSAMNADSEAVARAAQRVEMKTMVTEAVEEVSVRHEQATAHLVKTLSSIVGQWSLEKLSDTLEAIVRDEVKPIMDVLGERLASTPGRNAEAANGEATPIAAAPALMATPASTSPTDSADVASSVLLERQDEIKSTMSQTLAQLRELSERLSALAAATTAAAAAKTEGLVDSAVAHPPETAAAPLKSEEEVRLLRDLHELQEQHHSKLSEELESLRSDLRYFASQERAAAEAQAAAPAAAYAATLSRESLDRAVADTVHEITHAIRRDIHASVVEQLDAYCDVHRSAQNSAREDRRDEEPSTPVLPVTSFELEEMLTRVVDHTVRTSTDKIEDHVRAAMENVYRNERAADPASVTAAASTTSAAESDEALKAALEGLWAQVRAEAAEEEAVKVSQHNRQLLRLLRRQQHLQRSVPGRQPASAPASASSPASPLSYVALEEAMRVVLHPYMAQMQATTSSSITSAGDGVEQDHVARDNDTPARRSADGATEASPDATPGLGCFIKDWGAATTAPSDHGAIQLAVHFYRSQDVDNCEDCARAPSSIAGHDASTANVTIESSQLEYHRVSEGPDLKLVVFLLELLRHAPVPALVARTVDAATAVTLEGRTLDAACFASRRAAHPSRLSGADRAARIREEVRGKDKKSRLADAGALAAMTRVAVSNPTAHTTALPRSLLYVWVVGNPTSGGERGAALLDQVETLFCQSFGRDTVHTASSSNLLHILSLHQPVPGSSSEGMESGAHGHRPEASSASAWGPTAGSAPPYSSAVSAVWNATAAAMPATPADCALSSVASSVSGVALRTLIIRTNRCGHLKLLSQSLSQLILCSRLDDNRQRPPQGPMLSSTPHSASASATLGNDNDECESPPLGIKRTSATYQRASRSRPEQPSTHHVILVVGGDGTLSEVTNGLCEGTLAGFAQLALRGGSSADTAAATSHAHVEREAAVLSHLLPAVLYVPAGTGSDFAKLGLCCRTPEDALRVVRDGLARELCPVASSRGGDDGAHVDSESCRSMASSSPAARQTISAPSRLSACAAYAVDVGRIEFLRTGTRHFFINECSAGMSCDVIQRGERFKHCRWISMLSGLVLFAASSFVSLVLMKPKPLYICKLPPRVPLSAASAARAEDVDTDGGATETDASQEQASKESIGGSDNYAAGVRSSDTDCTSISTSPLSDAASSSPLGWSHSLASLAPFAPLSKQLGRLRARLRRSAHVEPRTDAPGHCSDGSRDTSANYCAQLAAPAAPAKNGATAYTLHARTPMPPLHAKKVRCTLQTPSHQILQLLDISPDELEMHRMQQEQRDTGAPAGTSSTDFATATSIKGMGRVATSKGTAAATSSGEDEVQHEHVHRKRNAQIGSDDHIGEHHCRVNSGALYVDAAPGKGDDAWPRNVGDDHLMSLTWVELPSSMVAFANGRWYGGGMLVAPHANPTDGLLSCTNWVATILPFVFSAFSLYTGWHVRWRSTSVFDGERFLVTGGTPPSAAKAMTASLHSLADAPLDAEEALYMEADGEVLEAAPAIVELAGKLIFLVPSTATVCLGSAAPGTTRERVAAQQQQHDGGARLLSADSGVALHPPGRRLGGLLDGLGSLLRRLASCAKQRIGERRS</sequence>
<dbReference type="Gene3D" id="3.40.50.10330">
    <property type="entry name" value="Probable inorganic polyphosphate/atp-NAD kinase, domain 1"/>
    <property type="match status" value="1"/>
</dbReference>
<dbReference type="InterPro" id="IPR016064">
    <property type="entry name" value="NAD/diacylglycerol_kinase_sf"/>
</dbReference>
<dbReference type="PANTHER" id="PTHR46557">
    <property type="entry name" value="SERINE/THREONINE-PROTEIN PHOSPHATASE 1 REGULATORY SUBUNIT 10-RELATED"/>
    <property type="match status" value="1"/>
</dbReference>
<feature type="domain" description="DAGKc" evidence="2">
    <location>
        <begin position="2741"/>
        <end position="2840"/>
    </location>
</feature>
<feature type="region of interest" description="Disordered" evidence="1">
    <location>
        <begin position="336"/>
        <end position="376"/>
    </location>
</feature>
<evidence type="ECO:0000313" key="4">
    <source>
        <dbReference type="EMBL" id="TPP50966.1"/>
    </source>
</evidence>
<evidence type="ECO:0000256" key="1">
    <source>
        <dbReference type="SAM" id="MobiDB-lite"/>
    </source>
</evidence>
<protein>
    <submittedName>
        <fullName evidence="4">Diacylglycerol kinase catalytic domain family protein</fullName>
    </submittedName>
</protein>
<organism evidence="4 5">
    <name type="scientific">Leishmania donovani</name>
    <dbReference type="NCBI Taxonomy" id="5661"/>
    <lineage>
        <taxon>Eukaryota</taxon>
        <taxon>Discoba</taxon>
        <taxon>Euglenozoa</taxon>
        <taxon>Kinetoplastea</taxon>
        <taxon>Metakinetoplastina</taxon>
        <taxon>Trypanosomatida</taxon>
        <taxon>Trypanosomatidae</taxon>
        <taxon>Leishmaniinae</taxon>
        <taxon>Leishmania</taxon>
    </lineage>
</organism>
<feature type="region of interest" description="Disordered" evidence="1">
    <location>
        <begin position="1165"/>
        <end position="1214"/>
    </location>
</feature>
<keyword evidence="4" id="KW-0418">Kinase</keyword>
<feature type="compositionally biased region" description="Basic residues" evidence="1">
    <location>
        <begin position="1165"/>
        <end position="1174"/>
    </location>
</feature>
<feature type="compositionally biased region" description="Basic and acidic residues" evidence="1">
    <location>
        <begin position="1045"/>
        <end position="1066"/>
    </location>
</feature>
<reference evidence="5" key="1">
    <citation type="submission" date="2019-02" db="EMBL/GenBank/DDBJ databases">
        <title>FDA dAtabase for Regulatory Grade micrObial Sequences (FDA-ARGOS): Supporting development and validation of Infectious Disease Dx tests.</title>
        <authorList>
            <person name="Duncan R."/>
            <person name="Fisher C."/>
            <person name="Tallon L."/>
            <person name="Sadzewicz L."/>
            <person name="Sengamalay N."/>
            <person name="Ott S."/>
            <person name="Godinez A."/>
            <person name="Nagaraj S."/>
            <person name="Vavikolanu K."/>
            <person name="Nadendla S."/>
            <person name="Aluvathingal J."/>
            <person name="Sichtig H."/>
        </authorList>
    </citation>
    <scope>NUCLEOTIDE SEQUENCE [LARGE SCALE GENOMIC DNA]</scope>
    <source>
        <strain evidence="5">FDAARGOS_361</strain>
    </source>
</reference>
<feature type="region of interest" description="Disordered" evidence="1">
    <location>
        <begin position="2310"/>
        <end position="2347"/>
    </location>
</feature>
<feature type="region of interest" description="Disordered" evidence="1">
    <location>
        <begin position="2971"/>
        <end position="3008"/>
    </location>
</feature>
<dbReference type="VEuPathDB" id="TriTrypDB:LdCL_190015700"/>
<feature type="region of interest" description="Disordered" evidence="1">
    <location>
        <begin position="165"/>
        <end position="225"/>
    </location>
</feature>
<accession>A0A504XQJ2</accession>
<dbReference type="GO" id="GO:0072357">
    <property type="term" value="C:PTW/PP1 phosphatase complex"/>
    <property type="evidence" value="ECO:0007669"/>
    <property type="project" value="TreeGrafter"/>
</dbReference>
<evidence type="ECO:0000259" key="2">
    <source>
        <dbReference type="Pfam" id="PF00781"/>
    </source>
</evidence>
<dbReference type="InterPro" id="IPR045540">
    <property type="entry name" value="YegS/DAGK_C"/>
</dbReference>
<feature type="domain" description="YegS/DAGK C-terminal" evidence="3">
    <location>
        <begin position="3253"/>
        <end position="3372"/>
    </location>
</feature>
<feature type="region of interest" description="Disordered" evidence="1">
    <location>
        <begin position="2683"/>
        <end position="2722"/>
    </location>
</feature>
<keyword evidence="4" id="KW-0808">Transferase</keyword>
<feature type="region of interest" description="Disordered" evidence="1">
    <location>
        <begin position="2582"/>
        <end position="2609"/>
    </location>
</feature>
<dbReference type="VEuPathDB" id="TriTrypDB:LDHU3_19.1260"/>
<dbReference type="GO" id="GO:0000785">
    <property type="term" value="C:chromatin"/>
    <property type="evidence" value="ECO:0007669"/>
    <property type="project" value="TreeGrafter"/>
</dbReference>
<feature type="compositionally biased region" description="Basic and acidic residues" evidence="1">
    <location>
        <begin position="2322"/>
        <end position="2338"/>
    </location>
</feature>
<dbReference type="VEuPathDB" id="TriTrypDB:LdBPK_191030.1"/>
<name>A0A504XQJ2_LEIDO</name>
<dbReference type="VEuPathDB" id="TriTrypDB:LdCL_190015600"/>
<dbReference type="Gene3D" id="2.60.200.40">
    <property type="match status" value="1"/>
</dbReference>
<dbReference type="SUPFAM" id="SSF111331">
    <property type="entry name" value="NAD kinase/diacylglycerol kinase-like"/>
    <property type="match status" value="1"/>
</dbReference>
<dbReference type="VEuPathDB" id="TriTrypDB:LdBPK_191040.1"/>
<dbReference type="GO" id="GO:0016301">
    <property type="term" value="F:kinase activity"/>
    <property type="evidence" value="ECO:0007669"/>
    <property type="project" value="UniProtKB-KW"/>
</dbReference>
<comment type="caution">
    <text evidence="4">The sequence shown here is derived from an EMBL/GenBank/DDBJ whole genome shotgun (WGS) entry which is preliminary data.</text>
</comment>
<dbReference type="Proteomes" id="UP000318447">
    <property type="component" value="Unassembled WGS sequence"/>
</dbReference>
<dbReference type="InterPro" id="IPR001206">
    <property type="entry name" value="Diacylglycerol_kinase_cat_dom"/>
</dbReference>
<feature type="region of interest" description="Disordered" evidence="1">
    <location>
        <begin position="1360"/>
        <end position="1427"/>
    </location>
</feature>
<dbReference type="VEuPathDB" id="TriTrypDB:LdBPK_191020.1"/>
<dbReference type="Pfam" id="PF19279">
    <property type="entry name" value="YegS_C"/>
    <property type="match status" value="1"/>
</dbReference>
<dbReference type="VEuPathDB" id="TriTrypDB:LdCL_190015500"/>
<feature type="region of interest" description="Disordered" evidence="1">
    <location>
        <begin position="119"/>
        <end position="145"/>
    </location>
</feature>
<dbReference type="VEuPathDB" id="TriTrypDB:LDHU3_19.1270"/>
<evidence type="ECO:0000259" key="3">
    <source>
        <dbReference type="Pfam" id="PF19279"/>
    </source>
</evidence>
<proteinExistence type="predicted"/>
<evidence type="ECO:0000313" key="5">
    <source>
        <dbReference type="Proteomes" id="UP000318447"/>
    </source>
</evidence>
<feature type="compositionally biased region" description="Low complexity" evidence="1">
    <location>
        <begin position="1074"/>
        <end position="1086"/>
    </location>
</feature>
<feature type="region of interest" description="Disordered" evidence="1">
    <location>
        <begin position="720"/>
        <end position="802"/>
    </location>
</feature>
<feature type="compositionally biased region" description="Low complexity" evidence="1">
    <location>
        <begin position="1369"/>
        <end position="1394"/>
    </location>
</feature>
<dbReference type="VEuPathDB" id="TriTrypDB:LDHU3_19.1290"/>
<feature type="compositionally biased region" description="Acidic residues" evidence="1">
    <location>
        <begin position="527"/>
        <end position="542"/>
    </location>
</feature>
<dbReference type="Pfam" id="PF00781">
    <property type="entry name" value="DAGK_cat"/>
    <property type="match status" value="1"/>
</dbReference>
<feature type="region of interest" description="Disordered" evidence="1">
    <location>
        <begin position="2263"/>
        <end position="2283"/>
    </location>
</feature>
<dbReference type="InterPro" id="IPR017438">
    <property type="entry name" value="ATP-NAD_kinase_N"/>
</dbReference>
<feature type="region of interest" description="Disordered" evidence="1">
    <location>
        <begin position="1045"/>
        <end position="1097"/>
    </location>
</feature>
<dbReference type="GO" id="GO:0008157">
    <property type="term" value="F:protein phosphatase 1 binding"/>
    <property type="evidence" value="ECO:0007669"/>
    <property type="project" value="TreeGrafter"/>
</dbReference>
<dbReference type="PANTHER" id="PTHR46557:SF1">
    <property type="entry name" value="SERINE_THREONINE-PROTEIN PHOSPHATASE 1 REGULATORY SUBUNIT 10"/>
    <property type="match status" value="1"/>
</dbReference>
<feature type="compositionally biased region" description="Low complexity" evidence="1">
    <location>
        <begin position="510"/>
        <end position="520"/>
    </location>
</feature>
<gene>
    <name evidence="4" type="ORF">CGC21_19085</name>
</gene>
<feature type="compositionally biased region" description="Low complexity" evidence="1">
    <location>
        <begin position="336"/>
        <end position="349"/>
    </location>
</feature>
<feature type="region of interest" description="Disordered" evidence="1">
    <location>
        <begin position="510"/>
        <end position="549"/>
    </location>
</feature>
<feature type="compositionally biased region" description="Low complexity" evidence="1">
    <location>
        <begin position="1175"/>
        <end position="1189"/>
    </location>
</feature>